<evidence type="ECO:0000313" key="3">
    <source>
        <dbReference type="Proteomes" id="UP000318370"/>
    </source>
</evidence>
<dbReference type="EMBL" id="CABGHF010000010">
    <property type="protein sequence ID" value="VUS59633.1"/>
    <property type="molecule type" value="Genomic_DNA"/>
</dbReference>
<evidence type="ECO:0000256" key="1">
    <source>
        <dbReference type="SAM" id="SignalP"/>
    </source>
</evidence>
<dbReference type="Proteomes" id="UP000318370">
    <property type="component" value="Unassembled WGS sequence"/>
</dbReference>
<evidence type="ECO:0000313" key="2">
    <source>
        <dbReference type="EMBL" id="VUS59633.1"/>
    </source>
</evidence>
<proteinExistence type="predicted"/>
<name>A0A564JT09_9ENTR</name>
<evidence type="ECO:0008006" key="4">
    <source>
        <dbReference type="Google" id="ProtNLM"/>
    </source>
</evidence>
<dbReference type="AlphaFoldDB" id="A0A564JT09"/>
<sequence length="120" mass="12347">MKKTIFLACVLPAILLTGCVAKPPIATESEMKNAASFALNVDISQVTISDVQQNGVKTNFVATTGKKSHRCYVTKAAEAKLYGLIPLGGGETVSDAICSGGNAGPNGKTCDALSKKAGRC</sequence>
<organism evidence="2 3">
    <name type="scientific">Klebsiella spallanzanii</name>
    <dbReference type="NCBI Taxonomy" id="2587528"/>
    <lineage>
        <taxon>Bacteria</taxon>
        <taxon>Pseudomonadati</taxon>
        <taxon>Pseudomonadota</taxon>
        <taxon>Gammaproteobacteria</taxon>
        <taxon>Enterobacterales</taxon>
        <taxon>Enterobacteriaceae</taxon>
        <taxon>Klebsiella/Raoultella group</taxon>
        <taxon>Klebsiella</taxon>
    </lineage>
</organism>
<accession>A0A564JT09</accession>
<protein>
    <recommendedName>
        <fullName evidence="4">Lipoprotein</fullName>
    </recommendedName>
</protein>
<feature type="signal peptide" evidence="1">
    <location>
        <begin position="1"/>
        <end position="21"/>
    </location>
</feature>
<keyword evidence="1" id="KW-0732">Signal</keyword>
<gene>
    <name evidence="2" type="ORF">SB6408_04882</name>
</gene>
<dbReference type="PROSITE" id="PS51257">
    <property type="entry name" value="PROKAR_LIPOPROTEIN"/>
    <property type="match status" value="1"/>
</dbReference>
<reference evidence="2 3" key="1">
    <citation type="submission" date="2019-07" db="EMBL/GenBank/DDBJ databases">
        <authorList>
            <person name="Brisse S."/>
            <person name="Rodrigues C."/>
            <person name="Thorpe H."/>
        </authorList>
    </citation>
    <scope>NUCLEOTIDE SEQUENCE [LARGE SCALE GENOMIC DNA]</scope>
    <source>
        <strain evidence="2">SB6408</strain>
    </source>
</reference>
<feature type="chain" id="PRO_5022120593" description="Lipoprotein" evidence="1">
    <location>
        <begin position="22"/>
        <end position="120"/>
    </location>
</feature>